<organism evidence="1 2">
    <name type="scientific">Pluteus cervinus</name>
    <dbReference type="NCBI Taxonomy" id="181527"/>
    <lineage>
        <taxon>Eukaryota</taxon>
        <taxon>Fungi</taxon>
        <taxon>Dikarya</taxon>
        <taxon>Basidiomycota</taxon>
        <taxon>Agaricomycotina</taxon>
        <taxon>Agaricomycetes</taxon>
        <taxon>Agaricomycetidae</taxon>
        <taxon>Agaricales</taxon>
        <taxon>Pluteineae</taxon>
        <taxon>Pluteaceae</taxon>
        <taxon>Pluteus</taxon>
    </lineage>
</organism>
<keyword evidence="2" id="KW-1185">Reference proteome</keyword>
<evidence type="ECO:0000313" key="1">
    <source>
        <dbReference type="EMBL" id="TFK65371.1"/>
    </source>
</evidence>
<accession>A0ACD3AIK0</accession>
<gene>
    <name evidence="1" type="ORF">BDN72DRAFT_880975</name>
</gene>
<reference evidence="1 2" key="1">
    <citation type="journal article" date="2019" name="Nat. Ecol. Evol.">
        <title>Megaphylogeny resolves global patterns of mushroom evolution.</title>
        <authorList>
            <person name="Varga T."/>
            <person name="Krizsan K."/>
            <person name="Foldi C."/>
            <person name="Dima B."/>
            <person name="Sanchez-Garcia M."/>
            <person name="Sanchez-Ramirez S."/>
            <person name="Szollosi G.J."/>
            <person name="Szarkandi J.G."/>
            <person name="Papp V."/>
            <person name="Albert L."/>
            <person name="Andreopoulos W."/>
            <person name="Angelini C."/>
            <person name="Antonin V."/>
            <person name="Barry K.W."/>
            <person name="Bougher N.L."/>
            <person name="Buchanan P."/>
            <person name="Buyck B."/>
            <person name="Bense V."/>
            <person name="Catcheside P."/>
            <person name="Chovatia M."/>
            <person name="Cooper J."/>
            <person name="Damon W."/>
            <person name="Desjardin D."/>
            <person name="Finy P."/>
            <person name="Geml J."/>
            <person name="Haridas S."/>
            <person name="Hughes K."/>
            <person name="Justo A."/>
            <person name="Karasinski D."/>
            <person name="Kautmanova I."/>
            <person name="Kiss B."/>
            <person name="Kocsube S."/>
            <person name="Kotiranta H."/>
            <person name="LaButti K.M."/>
            <person name="Lechner B.E."/>
            <person name="Liimatainen K."/>
            <person name="Lipzen A."/>
            <person name="Lukacs Z."/>
            <person name="Mihaltcheva S."/>
            <person name="Morgado L.N."/>
            <person name="Niskanen T."/>
            <person name="Noordeloos M.E."/>
            <person name="Ohm R.A."/>
            <person name="Ortiz-Santana B."/>
            <person name="Ovrebo C."/>
            <person name="Racz N."/>
            <person name="Riley R."/>
            <person name="Savchenko A."/>
            <person name="Shiryaev A."/>
            <person name="Soop K."/>
            <person name="Spirin V."/>
            <person name="Szebenyi C."/>
            <person name="Tomsovsky M."/>
            <person name="Tulloss R.E."/>
            <person name="Uehling J."/>
            <person name="Grigoriev I.V."/>
            <person name="Vagvolgyi C."/>
            <person name="Papp T."/>
            <person name="Martin F.M."/>
            <person name="Miettinen O."/>
            <person name="Hibbett D.S."/>
            <person name="Nagy L.G."/>
        </authorList>
    </citation>
    <scope>NUCLEOTIDE SEQUENCE [LARGE SCALE GENOMIC DNA]</scope>
    <source>
        <strain evidence="1 2">NL-1719</strain>
    </source>
</reference>
<sequence length="124" mass="13848">MAKGIAQSQSSDPESRVFNQLQSEMRKSERLEADNQRLRRELAESERREYDQALKDLEADNVPSSLSRVMLGLGGSRFLSGVLVGGLIATCIGARRLYPIVHGLELGGRCLLIVGGVRLIFWFW</sequence>
<name>A0ACD3AIK0_9AGAR</name>
<dbReference type="Proteomes" id="UP000308600">
    <property type="component" value="Unassembled WGS sequence"/>
</dbReference>
<proteinExistence type="predicted"/>
<evidence type="ECO:0000313" key="2">
    <source>
        <dbReference type="Proteomes" id="UP000308600"/>
    </source>
</evidence>
<dbReference type="EMBL" id="ML208439">
    <property type="protein sequence ID" value="TFK65371.1"/>
    <property type="molecule type" value="Genomic_DNA"/>
</dbReference>
<protein>
    <submittedName>
        <fullName evidence="1">Uncharacterized protein</fullName>
    </submittedName>
</protein>